<evidence type="ECO:0000313" key="2">
    <source>
        <dbReference type="EMBL" id="KAK9096574.1"/>
    </source>
</evidence>
<dbReference type="Proteomes" id="UP001417504">
    <property type="component" value="Unassembled WGS sequence"/>
</dbReference>
<feature type="compositionally biased region" description="Basic and acidic residues" evidence="1">
    <location>
        <begin position="100"/>
        <end position="115"/>
    </location>
</feature>
<comment type="caution">
    <text evidence="2">The sequence shown here is derived from an EMBL/GenBank/DDBJ whole genome shotgun (WGS) entry which is preliminary data.</text>
</comment>
<keyword evidence="3" id="KW-1185">Reference proteome</keyword>
<gene>
    <name evidence="2" type="ORF">Sjap_022071</name>
</gene>
<dbReference type="AlphaFoldDB" id="A0AAP0ENL0"/>
<evidence type="ECO:0000256" key="1">
    <source>
        <dbReference type="SAM" id="MobiDB-lite"/>
    </source>
</evidence>
<sequence>MAYIGLTSESEKSDGYHELEPLLLEDFCRFLINQKMRLYCNHEEEATSISEEEIVSGDANIDKEEMVDGDANIDDEKMVDANIDDEEIVDANINDEDKEMVDPNIHDEEMVEHGT</sequence>
<reference evidence="2 3" key="1">
    <citation type="submission" date="2024-01" db="EMBL/GenBank/DDBJ databases">
        <title>Genome assemblies of Stephania.</title>
        <authorList>
            <person name="Yang L."/>
        </authorList>
    </citation>
    <scope>NUCLEOTIDE SEQUENCE [LARGE SCALE GENOMIC DNA]</scope>
    <source>
        <strain evidence="2">QJT</strain>
        <tissue evidence="2">Leaf</tissue>
    </source>
</reference>
<organism evidence="2 3">
    <name type="scientific">Stephania japonica</name>
    <dbReference type="NCBI Taxonomy" id="461633"/>
    <lineage>
        <taxon>Eukaryota</taxon>
        <taxon>Viridiplantae</taxon>
        <taxon>Streptophyta</taxon>
        <taxon>Embryophyta</taxon>
        <taxon>Tracheophyta</taxon>
        <taxon>Spermatophyta</taxon>
        <taxon>Magnoliopsida</taxon>
        <taxon>Ranunculales</taxon>
        <taxon>Menispermaceae</taxon>
        <taxon>Menispermoideae</taxon>
        <taxon>Cissampelideae</taxon>
        <taxon>Stephania</taxon>
    </lineage>
</organism>
<accession>A0AAP0ENL0</accession>
<feature type="region of interest" description="Disordered" evidence="1">
    <location>
        <begin position="95"/>
        <end position="115"/>
    </location>
</feature>
<dbReference type="EMBL" id="JBBNAE010000009">
    <property type="protein sequence ID" value="KAK9096574.1"/>
    <property type="molecule type" value="Genomic_DNA"/>
</dbReference>
<name>A0AAP0ENL0_9MAGN</name>
<protein>
    <submittedName>
        <fullName evidence="2">Uncharacterized protein</fullName>
    </submittedName>
</protein>
<proteinExistence type="predicted"/>
<evidence type="ECO:0000313" key="3">
    <source>
        <dbReference type="Proteomes" id="UP001417504"/>
    </source>
</evidence>